<dbReference type="EMBL" id="QGLE01000004">
    <property type="protein sequence ID" value="PWR24161.1"/>
    <property type="molecule type" value="Genomic_DNA"/>
</dbReference>
<evidence type="ECO:0000313" key="2">
    <source>
        <dbReference type="EMBL" id="PWR24161.1"/>
    </source>
</evidence>
<protein>
    <submittedName>
        <fullName evidence="2">DUF454 domain-containing protein</fullName>
    </submittedName>
</protein>
<organism evidence="2 3">
    <name type="scientific">Zavarzinia aquatilis</name>
    <dbReference type="NCBI Taxonomy" id="2211142"/>
    <lineage>
        <taxon>Bacteria</taxon>
        <taxon>Pseudomonadati</taxon>
        <taxon>Pseudomonadota</taxon>
        <taxon>Alphaproteobacteria</taxon>
        <taxon>Rhodospirillales</taxon>
        <taxon>Zavarziniaceae</taxon>
        <taxon>Zavarzinia</taxon>
    </lineage>
</organism>
<reference evidence="2 3" key="1">
    <citation type="submission" date="2018-05" db="EMBL/GenBank/DDBJ databases">
        <title>Zavarzinia sp. HR-AS.</title>
        <authorList>
            <person name="Lee Y."/>
            <person name="Jeon C.O."/>
        </authorList>
    </citation>
    <scope>NUCLEOTIDE SEQUENCE [LARGE SCALE GENOMIC DNA]</scope>
    <source>
        <strain evidence="2 3">HR-AS</strain>
    </source>
</reference>
<dbReference type="InterPro" id="IPR007401">
    <property type="entry name" value="DUF454"/>
</dbReference>
<feature type="transmembrane region" description="Helical" evidence="1">
    <location>
        <begin position="118"/>
        <end position="136"/>
    </location>
</feature>
<gene>
    <name evidence="2" type="ORF">DKG74_08540</name>
</gene>
<keyword evidence="1" id="KW-0812">Transmembrane</keyword>
<feature type="transmembrane region" description="Helical" evidence="1">
    <location>
        <begin position="26"/>
        <end position="45"/>
    </location>
</feature>
<proteinExistence type="predicted"/>
<feature type="transmembrane region" description="Helical" evidence="1">
    <location>
        <begin position="94"/>
        <end position="112"/>
    </location>
</feature>
<keyword evidence="1" id="KW-1133">Transmembrane helix</keyword>
<accession>A0A317EBP8</accession>
<sequence length="144" mass="15477">MVQSSDSGRRPVRRSTVTGMDSARRGFFLVLGLVMTGLAVLGAFLPVMPTTIFLILAAACFARSSPRLEAWLMDHPRFGPTLRDWRRYGAISRRGKTFALSGMAVGYGVFLIGSRPGLWLAAGVGALMLACAFYVASRPAPPAL</sequence>
<name>A0A317EBP8_9PROT</name>
<comment type="caution">
    <text evidence="2">The sequence shown here is derived from an EMBL/GenBank/DDBJ whole genome shotgun (WGS) entry which is preliminary data.</text>
</comment>
<dbReference type="GO" id="GO:0005886">
    <property type="term" value="C:plasma membrane"/>
    <property type="evidence" value="ECO:0007669"/>
    <property type="project" value="TreeGrafter"/>
</dbReference>
<dbReference type="Proteomes" id="UP000245461">
    <property type="component" value="Unassembled WGS sequence"/>
</dbReference>
<dbReference type="AlphaFoldDB" id="A0A317EBP8"/>
<dbReference type="OrthoDB" id="9816293at2"/>
<dbReference type="PANTHER" id="PTHR35813:SF1">
    <property type="entry name" value="INNER MEMBRANE PROTEIN YBAN"/>
    <property type="match status" value="1"/>
</dbReference>
<keyword evidence="3" id="KW-1185">Reference proteome</keyword>
<evidence type="ECO:0000256" key="1">
    <source>
        <dbReference type="SAM" id="Phobius"/>
    </source>
</evidence>
<keyword evidence="1" id="KW-0472">Membrane</keyword>
<dbReference type="Pfam" id="PF04304">
    <property type="entry name" value="DUF454"/>
    <property type="match status" value="1"/>
</dbReference>
<dbReference type="PANTHER" id="PTHR35813">
    <property type="entry name" value="INNER MEMBRANE PROTEIN YBAN"/>
    <property type="match status" value="1"/>
</dbReference>
<evidence type="ECO:0000313" key="3">
    <source>
        <dbReference type="Proteomes" id="UP000245461"/>
    </source>
</evidence>